<organism evidence="1 2">
    <name type="scientific">Simplicispira suum</name>
    <dbReference type="NCBI Taxonomy" id="2109915"/>
    <lineage>
        <taxon>Bacteria</taxon>
        <taxon>Pseudomonadati</taxon>
        <taxon>Pseudomonadota</taxon>
        <taxon>Betaproteobacteria</taxon>
        <taxon>Burkholderiales</taxon>
        <taxon>Comamonadaceae</taxon>
        <taxon>Simplicispira</taxon>
    </lineage>
</organism>
<sequence>MSNTSNYWIPAGDLSEGQALLLAVPSKAKPDPKVYPMLLAEKLQDLIDQDEKAAQSALEMSQEHLPALYQIAQDQPPKWWGTSLTNSDSMHSLLSHLDWSKPGKVQPLPQQDSLRSLLEQLP</sequence>
<evidence type="ECO:0000313" key="2">
    <source>
        <dbReference type="Proteomes" id="UP000239326"/>
    </source>
</evidence>
<dbReference type="KEGG" id="simp:C6571_02320"/>
<proteinExistence type="predicted"/>
<dbReference type="Proteomes" id="UP000239326">
    <property type="component" value="Chromosome"/>
</dbReference>
<dbReference type="AlphaFoldDB" id="A0A2S0MWK2"/>
<dbReference type="RefSeq" id="WP_106445262.1">
    <property type="nucleotide sequence ID" value="NZ_CP027669.1"/>
</dbReference>
<name>A0A2S0MWK2_9BURK</name>
<reference evidence="1 2" key="1">
    <citation type="submission" date="2018-03" db="EMBL/GenBank/DDBJ databases">
        <title>Genome sequencing of Simplicispira sp.</title>
        <authorList>
            <person name="Kim S.-J."/>
            <person name="Heo J."/>
            <person name="Kwon S.-W."/>
        </authorList>
    </citation>
    <scope>NUCLEOTIDE SEQUENCE [LARGE SCALE GENOMIC DNA]</scope>
    <source>
        <strain evidence="1 2">SC1-8</strain>
    </source>
</reference>
<keyword evidence="2" id="KW-1185">Reference proteome</keyword>
<dbReference type="EMBL" id="CP027669">
    <property type="protein sequence ID" value="AVO40269.1"/>
    <property type="molecule type" value="Genomic_DNA"/>
</dbReference>
<accession>A0A2S0MWK2</accession>
<gene>
    <name evidence="1" type="ORF">C6571_02320</name>
</gene>
<dbReference type="OrthoDB" id="9832489at2"/>
<protein>
    <submittedName>
        <fullName evidence="1">Uncharacterized protein</fullName>
    </submittedName>
</protein>
<evidence type="ECO:0000313" key="1">
    <source>
        <dbReference type="EMBL" id="AVO40269.1"/>
    </source>
</evidence>